<accession>A0A3M7SUZ9</accession>
<comment type="caution">
    <text evidence="1">The sequence shown here is derived from an EMBL/GenBank/DDBJ whole genome shotgun (WGS) entry which is preliminary data.</text>
</comment>
<evidence type="ECO:0000313" key="1">
    <source>
        <dbReference type="EMBL" id="RNA39576.1"/>
    </source>
</evidence>
<reference evidence="1 2" key="1">
    <citation type="journal article" date="2018" name="Sci. Rep.">
        <title>Genomic signatures of local adaptation to the degree of environmental predictability in rotifers.</title>
        <authorList>
            <person name="Franch-Gras L."/>
            <person name="Hahn C."/>
            <person name="Garcia-Roger E.M."/>
            <person name="Carmona M.J."/>
            <person name="Serra M."/>
            <person name="Gomez A."/>
        </authorList>
    </citation>
    <scope>NUCLEOTIDE SEQUENCE [LARGE SCALE GENOMIC DNA]</scope>
    <source>
        <strain evidence="1">HYR1</strain>
    </source>
</reference>
<evidence type="ECO:0000313" key="2">
    <source>
        <dbReference type="Proteomes" id="UP000276133"/>
    </source>
</evidence>
<dbReference type="EMBL" id="REGN01000739">
    <property type="protein sequence ID" value="RNA39576.1"/>
    <property type="molecule type" value="Genomic_DNA"/>
</dbReference>
<gene>
    <name evidence="1" type="ORF">BpHYR1_012653</name>
</gene>
<keyword evidence="2" id="KW-1185">Reference proteome</keyword>
<sequence>MNRRRTIRSSWQLSPTVCCASKTHHLGRPHDLAVFSATNSFDVQFLFLVVSVIEPFLVDDGVDGDSGLASLSVADDQLSLASSDRHQTVHGFDAGLHRFSD</sequence>
<dbReference type="AlphaFoldDB" id="A0A3M7SUZ9"/>
<name>A0A3M7SUZ9_BRAPC</name>
<dbReference type="Proteomes" id="UP000276133">
    <property type="component" value="Unassembled WGS sequence"/>
</dbReference>
<proteinExistence type="predicted"/>
<protein>
    <submittedName>
        <fullName evidence="1">Uncharacterized protein</fullName>
    </submittedName>
</protein>
<organism evidence="1 2">
    <name type="scientific">Brachionus plicatilis</name>
    <name type="common">Marine rotifer</name>
    <name type="synonym">Brachionus muelleri</name>
    <dbReference type="NCBI Taxonomy" id="10195"/>
    <lineage>
        <taxon>Eukaryota</taxon>
        <taxon>Metazoa</taxon>
        <taxon>Spiralia</taxon>
        <taxon>Gnathifera</taxon>
        <taxon>Rotifera</taxon>
        <taxon>Eurotatoria</taxon>
        <taxon>Monogononta</taxon>
        <taxon>Pseudotrocha</taxon>
        <taxon>Ploima</taxon>
        <taxon>Brachionidae</taxon>
        <taxon>Brachionus</taxon>
    </lineage>
</organism>